<sequence length="260" mass="29003">MARPGVRILLVVAILATCWGQWLPAAVAFNRCQYVYEYFSYCIDFLVGCQLVVPRQCCSHVRKLNFLAKHMLGPRLICNCIEAMVKGMEPPLIAYNIYALTLECSIHLSFPISSSMDCSKAHSLLKPTEGPTMAQFSSRLIQYLCLLLIVVLLLMGFSSSSTATESPSIICSDVFGYFRKCIGFLTGIKPCPGYACCISISELNEKTQQLRDGPKTVCQCIEDVSYVTKSIYNFSRIHQLNTICQKHLSFPISIAMNCSK</sequence>
<dbReference type="PANTHER" id="PTHR33076">
    <property type="entry name" value="NON-SPECIFIC LIPID-TRANSFER PROTEIN 2-RELATED"/>
    <property type="match status" value="1"/>
</dbReference>
<feature type="transmembrane region" description="Helical" evidence="2">
    <location>
        <begin position="140"/>
        <end position="158"/>
    </location>
</feature>
<evidence type="ECO:0008006" key="6">
    <source>
        <dbReference type="Google" id="ProtNLM"/>
    </source>
</evidence>
<organism evidence="4 5">
    <name type="scientific">Trapa incisa</name>
    <dbReference type="NCBI Taxonomy" id="236973"/>
    <lineage>
        <taxon>Eukaryota</taxon>
        <taxon>Viridiplantae</taxon>
        <taxon>Streptophyta</taxon>
        <taxon>Embryophyta</taxon>
        <taxon>Tracheophyta</taxon>
        <taxon>Spermatophyta</taxon>
        <taxon>Magnoliopsida</taxon>
        <taxon>eudicotyledons</taxon>
        <taxon>Gunneridae</taxon>
        <taxon>Pentapetalae</taxon>
        <taxon>rosids</taxon>
        <taxon>malvids</taxon>
        <taxon>Myrtales</taxon>
        <taxon>Lythraceae</taxon>
        <taxon>Trapa</taxon>
    </lineage>
</organism>
<keyword evidence="2" id="KW-1133">Transmembrane helix</keyword>
<feature type="signal peptide" evidence="3">
    <location>
        <begin position="1"/>
        <end position="20"/>
    </location>
</feature>
<reference evidence="4 5" key="1">
    <citation type="journal article" date="2023" name="Hortic Res">
        <title>Pangenome of water caltrop reveals structural variations and asymmetric subgenome divergence after allopolyploidization.</title>
        <authorList>
            <person name="Zhang X."/>
            <person name="Chen Y."/>
            <person name="Wang L."/>
            <person name="Yuan Y."/>
            <person name="Fang M."/>
            <person name="Shi L."/>
            <person name="Lu R."/>
            <person name="Comes H.P."/>
            <person name="Ma Y."/>
            <person name="Chen Y."/>
            <person name="Huang G."/>
            <person name="Zhou Y."/>
            <person name="Zheng Z."/>
            <person name="Qiu Y."/>
        </authorList>
    </citation>
    <scope>NUCLEOTIDE SEQUENCE [LARGE SCALE GENOMIC DNA]</scope>
    <source>
        <tissue evidence="4">Roots</tissue>
    </source>
</reference>
<proteinExistence type="inferred from homology"/>
<name>A0AAN7KU07_9MYRT</name>
<evidence type="ECO:0000256" key="3">
    <source>
        <dbReference type="SAM" id="SignalP"/>
    </source>
</evidence>
<dbReference type="Gene3D" id="1.10.110.10">
    <property type="entry name" value="Plant lipid-transfer and hydrophobic proteins"/>
    <property type="match status" value="2"/>
</dbReference>
<gene>
    <name evidence="4" type="ORF">SAY87_030342</name>
</gene>
<evidence type="ECO:0000256" key="1">
    <source>
        <dbReference type="ARBA" id="ARBA00009748"/>
    </source>
</evidence>
<dbReference type="SUPFAM" id="SSF47699">
    <property type="entry name" value="Bifunctional inhibitor/lipid-transfer protein/seed storage 2S albumin"/>
    <property type="match status" value="2"/>
</dbReference>
<dbReference type="Proteomes" id="UP001345219">
    <property type="component" value="Chromosome 24"/>
</dbReference>
<keyword evidence="3" id="KW-0732">Signal</keyword>
<dbReference type="GO" id="GO:0008289">
    <property type="term" value="F:lipid binding"/>
    <property type="evidence" value="ECO:0007669"/>
    <property type="project" value="InterPro"/>
</dbReference>
<protein>
    <recommendedName>
        <fullName evidence="6">Bifunctional inhibitor/plant lipid transfer protein/seed storage helical domain-containing protein</fullName>
    </recommendedName>
</protein>
<feature type="chain" id="PRO_5042888633" description="Bifunctional inhibitor/plant lipid transfer protein/seed storage helical domain-containing protein" evidence="3">
    <location>
        <begin position="21"/>
        <end position="260"/>
    </location>
</feature>
<dbReference type="EMBL" id="JAXIOK010000005">
    <property type="protein sequence ID" value="KAK4769810.1"/>
    <property type="molecule type" value="Genomic_DNA"/>
</dbReference>
<dbReference type="GO" id="GO:0006869">
    <property type="term" value="P:lipid transport"/>
    <property type="evidence" value="ECO:0007669"/>
    <property type="project" value="InterPro"/>
</dbReference>
<dbReference type="AlphaFoldDB" id="A0AAN7KU07"/>
<accession>A0AAN7KU07</accession>
<comment type="caution">
    <text evidence="4">The sequence shown here is derived from an EMBL/GenBank/DDBJ whole genome shotgun (WGS) entry which is preliminary data.</text>
</comment>
<evidence type="ECO:0000256" key="2">
    <source>
        <dbReference type="SAM" id="Phobius"/>
    </source>
</evidence>
<dbReference type="InterPro" id="IPR000528">
    <property type="entry name" value="Plant_nsLTP"/>
</dbReference>
<keyword evidence="5" id="KW-1185">Reference proteome</keyword>
<keyword evidence="2" id="KW-0472">Membrane</keyword>
<dbReference type="PRINTS" id="PR00382">
    <property type="entry name" value="LIPIDTRNSFER"/>
</dbReference>
<evidence type="ECO:0000313" key="5">
    <source>
        <dbReference type="Proteomes" id="UP001345219"/>
    </source>
</evidence>
<evidence type="ECO:0000313" key="4">
    <source>
        <dbReference type="EMBL" id="KAK4769810.1"/>
    </source>
</evidence>
<dbReference type="InterPro" id="IPR036312">
    <property type="entry name" value="Bifun_inhib/LTP/seed_sf"/>
</dbReference>
<keyword evidence="2" id="KW-0812">Transmembrane</keyword>
<comment type="similarity">
    <text evidence="1">Belongs to the plant LTP family.</text>
</comment>